<gene>
    <name evidence="4" type="ORF">SAMN04488068_1938</name>
</gene>
<feature type="region of interest" description="Disordered" evidence="1">
    <location>
        <begin position="544"/>
        <end position="563"/>
    </location>
</feature>
<feature type="chain" id="PRO_5012477419" evidence="2">
    <location>
        <begin position="29"/>
        <end position="563"/>
    </location>
</feature>
<name>A0A1M5NZ12_9GAMM</name>
<evidence type="ECO:0000313" key="5">
    <source>
        <dbReference type="Proteomes" id="UP000199758"/>
    </source>
</evidence>
<dbReference type="AlphaFoldDB" id="A0A1M5NZ12"/>
<feature type="domain" description="Amidase" evidence="3">
    <location>
        <begin position="60"/>
        <end position="528"/>
    </location>
</feature>
<accession>A0A1M5NZ12</accession>
<keyword evidence="5" id="KW-1185">Reference proteome</keyword>
<dbReference type="RefSeq" id="WP_072896948.1">
    <property type="nucleotide sequence ID" value="NZ_FQWZ01000004.1"/>
</dbReference>
<dbReference type="SUPFAM" id="SSF75304">
    <property type="entry name" value="Amidase signature (AS) enzymes"/>
    <property type="match status" value="1"/>
</dbReference>
<dbReference type="PANTHER" id="PTHR42678">
    <property type="entry name" value="AMIDASE"/>
    <property type="match status" value="1"/>
</dbReference>
<evidence type="ECO:0000256" key="1">
    <source>
        <dbReference type="SAM" id="MobiDB-lite"/>
    </source>
</evidence>
<dbReference type="Gene3D" id="3.90.1300.10">
    <property type="entry name" value="Amidase signature (AS) domain"/>
    <property type="match status" value="1"/>
</dbReference>
<dbReference type="EMBL" id="FQWZ01000004">
    <property type="protein sequence ID" value="SHG94738.1"/>
    <property type="molecule type" value="Genomic_DNA"/>
</dbReference>
<proteinExistence type="predicted"/>
<evidence type="ECO:0000259" key="3">
    <source>
        <dbReference type="Pfam" id="PF01425"/>
    </source>
</evidence>
<protein>
    <submittedName>
        <fullName evidence="4">Amidase</fullName>
    </submittedName>
</protein>
<dbReference type="PANTHER" id="PTHR42678:SF34">
    <property type="entry name" value="OS04G0183300 PROTEIN"/>
    <property type="match status" value="1"/>
</dbReference>
<dbReference type="Pfam" id="PF01425">
    <property type="entry name" value="Amidase"/>
    <property type="match status" value="1"/>
</dbReference>
<feature type="compositionally biased region" description="Basic and acidic residues" evidence="1">
    <location>
        <begin position="554"/>
        <end position="563"/>
    </location>
</feature>
<evidence type="ECO:0000313" key="4">
    <source>
        <dbReference type="EMBL" id="SHG94738.1"/>
    </source>
</evidence>
<dbReference type="STRING" id="490188.SAMN04488068_1938"/>
<reference evidence="4 5" key="1">
    <citation type="submission" date="2016-11" db="EMBL/GenBank/DDBJ databases">
        <authorList>
            <person name="Jaros S."/>
            <person name="Januszkiewicz K."/>
            <person name="Wedrychowicz H."/>
        </authorList>
    </citation>
    <scope>NUCLEOTIDE SEQUENCE [LARGE SCALE GENOMIC DNA]</scope>
    <source>
        <strain evidence="4 5">CGMCC 1.7049</strain>
    </source>
</reference>
<keyword evidence="2" id="KW-0732">Signal</keyword>
<sequence length="563" mass="60172">MHAHTFPSAMTSLALAVALTLSSPASRAAQAAEARFVLEEATIADIQAAFAAEALTSEQLVTLYLQRIKAYEDGGPKLNAILTLNPKAREQARALDRERKAKGPRGPLHGVPVLLKDNIDTADLPTSNGSAVLKAAVPPDDAAITRELRAAGAVILGKAAMGEFAGGSYNSVGGQSINPYHFKRHTGGSSSGSGAAIAANFAMLAVGTDTSTSVRGPAAYSGIVGFRPTTGLISRDGIAPKNLNFDSAGPMARTVTDVAAMLSVIAARDSADPTNVQVWDEIAKRHPVTQGHLDFTAYLDAGALKGKKLGVVRDFFGGDPEIDALAEQALAAMRAQGATTVDIQLDPAFVQRYLGDGNRDIRRLSDHRFKADWERYLATFKDPNLPKTVTEMLTIYDTTVMPSPLPVEDSVLRLLKTSLTTSTDAPEYQAFITKTLPEATRDKLALFDRYGVDALVFPYFSAFAPPIKNPAYSIDDKTYVESKRPQPATLAGYSSVGFPSAVVPMGFGSQGLPMDIGFMARPYDEPKLMGIAYAYEQASHARKPSPLLPPLKGETIDYKTRPR</sequence>
<organism evidence="4 5">
    <name type="scientific">Hydrocarboniphaga daqingensis</name>
    <dbReference type="NCBI Taxonomy" id="490188"/>
    <lineage>
        <taxon>Bacteria</taxon>
        <taxon>Pseudomonadati</taxon>
        <taxon>Pseudomonadota</taxon>
        <taxon>Gammaproteobacteria</taxon>
        <taxon>Nevskiales</taxon>
        <taxon>Nevskiaceae</taxon>
        <taxon>Hydrocarboniphaga</taxon>
    </lineage>
</organism>
<dbReference type="InterPro" id="IPR023631">
    <property type="entry name" value="Amidase_dom"/>
</dbReference>
<dbReference type="Proteomes" id="UP000199758">
    <property type="component" value="Unassembled WGS sequence"/>
</dbReference>
<dbReference type="InterPro" id="IPR036928">
    <property type="entry name" value="AS_sf"/>
</dbReference>
<evidence type="ECO:0000256" key="2">
    <source>
        <dbReference type="SAM" id="SignalP"/>
    </source>
</evidence>
<feature type="signal peptide" evidence="2">
    <location>
        <begin position="1"/>
        <end position="28"/>
    </location>
</feature>